<dbReference type="EMBL" id="NQIK02000001">
    <property type="protein sequence ID" value="KAF7578780.1"/>
    <property type="molecule type" value="Genomic_DNA"/>
</dbReference>
<dbReference type="PANTHER" id="PTHR42047:SF1">
    <property type="entry name" value="PROTEIN, PUTATIVE (AFU_ORTHOLOGUE AFUA_6G03560)-RELATED"/>
    <property type="match status" value="1"/>
</dbReference>
<evidence type="ECO:0000313" key="2">
    <source>
        <dbReference type="EMBL" id="KAF7578780.1"/>
    </source>
</evidence>
<sequence length="203" mass="20883">MQYALAFTTLVAGVMAGSACRPSAPTPSSNATAPAQTGYFGVVSARSGSPIHFQTLTARSGQFYLGGPAPTTYCPTEIGAQNCPPGNTTVLSGGVNTLGLGVLVPGGQQVYVQKDGLLGYTQPHSVAMPEGASQTGWSREAPSGNNEFGYLHYEGGLVGCPAGEGFGYRVYAQVPDAKFGDDCLGFDALTVETANPGAWQYSK</sequence>
<reference evidence="5" key="4">
    <citation type="journal article" date="2022" name="Microb. Genom.">
        <title>A global pangenome for the wheat fungal pathogen Pyrenophora tritici-repentis and prediction of effector protein structural homology.</title>
        <authorList>
            <person name="Moolhuijzen P.M."/>
            <person name="See P.T."/>
            <person name="Shi G."/>
            <person name="Powell H.R."/>
            <person name="Cockram J."/>
            <person name="Jorgensen L.N."/>
            <person name="Benslimane H."/>
            <person name="Strelkov S.E."/>
            <person name="Turner J."/>
            <person name="Liu Z."/>
            <person name="Moffat C.S."/>
        </authorList>
    </citation>
    <scope>NUCLEOTIDE SEQUENCE [LARGE SCALE GENOMIC DNA]</scope>
</reference>
<dbReference type="Proteomes" id="UP000249757">
    <property type="component" value="Unassembled WGS sequence"/>
</dbReference>
<proteinExistence type="predicted"/>
<dbReference type="AlphaFoldDB" id="A0A2W1HDF1"/>
<gene>
    <name evidence="3" type="ORF">Ptr86124_002852</name>
    <name evidence="2" type="ORF">PtrM4_030200</name>
</gene>
<evidence type="ECO:0000313" key="3">
    <source>
        <dbReference type="EMBL" id="KAI1517551.1"/>
    </source>
</evidence>
<evidence type="ECO:0000313" key="5">
    <source>
        <dbReference type="Proteomes" id="UP000249757"/>
    </source>
</evidence>
<dbReference type="InterPro" id="IPR052820">
    <property type="entry name" value="PhiA_domain"/>
</dbReference>
<protein>
    <submittedName>
        <fullName evidence="2">Atrophin-1 domain containing protein</fullName>
    </submittedName>
</protein>
<dbReference type="PANTHER" id="PTHR42047">
    <property type="entry name" value="PROTEIN, PUTATIVE (AFU_ORTHOLOGUE AFUA_6G03560)-RELATED"/>
    <property type="match status" value="1"/>
</dbReference>
<reference evidence="3" key="2">
    <citation type="submission" date="2021-05" db="EMBL/GenBank/DDBJ databases">
        <authorList>
            <person name="Moolhuijzen P.M."/>
            <person name="Moffat C.S."/>
        </authorList>
    </citation>
    <scope>NUCLEOTIDE SEQUENCE</scope>
    <source>
        <strain evidence="3">86-124</strain>
    </source>
</reference>
<comment type="caution">
    <text evidence="2">The sequence shown here is derived from an EMBL/GenBank/DDBJ whole genome shotgun (WGS) entry which is preliminary data.</text>
</comment>
<accession>A0A2W1HDF1</accession>
<keyword evidence="5" id="KW-1185">Reference proteome</keyword>
<evidence type="ECO:0000313" key="4">
    <source>
        <dbReference type="Proteomes" id="UP000245464"/>
    </source>
</evidence>
<name>A0A2W1HDF1_9PLEO</name>
<reference evidence="3" key="3">
    <citation type="journal article" date="2022" name="bioRxiv">
        <title>A global pangenome for the wheat fungal pathogen Pyrenophora tritici-repentis and prediction of effector protein structural homology.</title>
        <authorList>
            <person name="Moolhuijzen P."/>
            <person name="See P.T."/>
            <person name="Shi G."/>
            <person name="Powell H.R."/>
            <person name="Cockram J."/>
            <person name="Jorgensen L.N."/>
            <person name="Benslimane H."/>
            <person name="Strelkov S.E."/>
            <person name="Turner J."/>
            <person name="Liu Z."/>
            <person name="Moffat C.S."/>
        </authorList>
    </citation>
    <scope>NUCLEOTIDE SEQUENCE</scope>
    <source>
        <strain evidence="3">86-124</strain>
    </source>
</reference>
<feature type="signal peptide" evidence="1">
    <location>
        <begin position="1"/>
        <end position="16"/>
    </location>
</feature>
<dbReference type="Proteomes" id="UP000245464">
    <property type="component" value="Chromosome 1"/>
</dbReference>
<keyword evidence="1" id="KW-0732">Signal</keyword>
<organism evidence="2 4">
    <name type="scientific">Pyrenophora tritici-repentis</name>
    <dbReference type="NCBI Taxonomy" id="45151"/>
    <lineage>
        <taxon>Eukaryota</taxon>
        <taxon>Fungi</taxon>
        <taxon>Dikarya</taxon>
        <taxon>Ascomycota</taxon>
        <taxon>Pezizomycotina</taxon>
        <taxon>Dothideomycetes</taxon>
        <taxon>Pleosporomycetidae</taxon>
        <taxon>Pleosporales</taxon>
        <taxon>Pleosporineae</taxon>
        <taxon>Pleosporaceae</taxon>
        <taxon>Pyrenophora</taxon>
    </lineage>
</organism>
<dbReference type="EMBL" id="NRDI02000003">
    <property type="protein sequence ID" value="KAI1517551.1"/>
    <property type="molecule type" value="Genomic_DNA"/>
</dbReference>
<evidence type="ECO:0000256" key="1">
    <source>
        <dbReference type="SAM" id="SignalP"/>
    </source>
</evidence>
<dbReference type="OrthoDB" id="5430620at2759"/>
<feature type="chain" id="PRO_5042701281" evidence="1">
    <location>
        <begin position="17"/>
        <end position="203"/>
    </location>
</feature>
<dbReference type="OMA" id="MYVEPSG"/>
<reference evidence="2 4" key="1">
    <citation type="journal article" date="2018" name="BMC Genomics">
        <title>Comparative genomics of the wheat fungal pathogen Pyrenophora tritici-repentis reveals chromosomal variations and genome plasticity.</title>
        <authorList>
            <person name="Moolhuijzen P."/>
            <person name="See P.T."/>
            <person name="Hane J.K."/>
            <person name="Shi G."/>
            <person name="Liu Z."/>
            <person name="Oliver R.P."/>
            <person name="Moffat C.S."/>
        </authorList>
    </citation>
    <scope>NUCLEOTIDE SEQUENCE [LARGE SCALE GENOMIC DNA]</scope>
    <source>
        <strain evidence="2">M4</strain>
    </source>
</reference>